<evidence type="ECO:0000256" key="10">
    <source>
        <dbReference type="RuleBase" id="RU000549"/>
    </source>
</evidence>
<evidence type="ECO:0000313" key="14">
    <source>
        <dbReference type="EMBL" id="CBH25812.1"/>
    </source>
</evidence>
<dbReference type="FunFam" id="3.90.226.10:FF:000001">
    <property type="entry name" value="ATP-dependent Clp protease proteolytic subunit"/>
    <property type="match status" value="1"/>
</dbReference>
<dbReference type="HAMAP" id="MF_00444">
    <property type="entry name" value="ClpP"/>
    <property type="match status" value="1"/>
</dbReference>
<dbReference type="AlphaFoldDB" id="D5HCQ7"/>
<dbReference type="EMBL" id="FP565814">
    <property type="protein sequence ID" value="CBH25812.1"/>
    <property type="molecule type" value="Genomic_DNA"/>
</dbReference>
<dbReference type="GO" id="GO:0005737">
    <property type="term" value="C:cytoplasm"/>
    <property type="evidence" value="ECO:0007669"/>
    <property type="project" value="UniProtKB-SubCell"/>
</dbReference>
<keyword evidence="2 7" id="KW-0963">Cytoplasm</keyword>
<feature type="active site" evidence="7 9">
    <location>
        <position position="181"/>
    </location>
</feature>
<dbReference type="EC" id="3.4.21.92" evidence="7 10"/>
<dbReference type="PROSITE" id="PS00382">
    <property type="entry name" value="CLP_PROTEASE_HIS"/>
    <property type="match status" value="1"/>
</dbReference>
<keyword evidence="5 7" id="KW-0720">Serine protease</keyword>
<reference evidence="14 15" key="1">
    <citation type="journal article" date="2010" name="ISME J.">
        <title>Fine-scale evolution: genomic, phenotypic and ecological differentiation in two coexisting Salinibacter ruber strains.</title>
        <authorList>
            <person name="Pena A."/>
            <person name="Teeling H."/>
            <person name="Huerta-Cepas J."/>
            <person name="Santos F."/>
            <person name="Yarza P."/>
            <person name="Brito-Echeverria J."/>
            <person name="Lucio M."/>
            <person name="Schmitt-Kopplin P."/>
            <person name="Meseguer I."/>
            <person name="Schenowitz C."/>
            <person name="Dossat C."/>
            <person name="Barbe V."/>
            <person name="Dopazo J."/>
            <person name="Rossello-Mora R."/>
            <person name="Schuler M."/>
            <person name="Glockner F.O."/>
            <person name="Amann R."/>
            <person name="Gabaldon T."/>
            <person name="Anton J."/>
        </authorList>
    </citation>
    <scope>NUCLEOTIDE SEQUENCE [LARGE SCALE GENOMIC DNA]</scope>
    <source>
        <strain evidence="14 15">M8</strain>
    </source>
</reference>
<proteinExistence type="inferred from homology"/>
<dbReference type="GO" id="GO:0009368">
    <property type="term" value="C:endopeptidase Clp complex"/>
    <property type="evidence" value="ECO:0007669"/>
    <property type="project" value="TreeGrafter"/>
</dbReference>
<evidence type="ECO:0000256" key="9">
    <source>
        <dbReference type="PROSITE-ProRule" id="PRU10086"/>
    </source>
</evidence>
<name>D5HCQ7_SALRM</name>
<comment type="catalytic activity">
    <reaction evidence="6 7 9">
        <text>Hydrolysis of proteins to small peptides in the presence of ATP and magnesium. alpha-casein is the usual test substrate. In the absence of ATP, only oligopeptides shorter than five residues are hydrolyzed (such as succinyl-Leu-Tyr-|-NHMec, and Leu-Tyr-Leu-|-Tyr-Trp, in which cleavage of the -Tyr-|-Leu- and -Tyr-|-Trp bonds also occurs).</text>
        <dbReference type="EC" id="3.4.21.92"/>
    </reaction>
</comment>
<evidence type="ECO:0000256" key="1">
    <source>
        <dbReference type="ARBA" id="ARBA00007039"/>
    </source>
</evidence>
<dbReference type="PANTHER" id="PTHR10381">
    <property type="entry name" value="ATP-DEPENDENT CLP PROTEASE PROTEOLYTIC SUBUNIT"/>
    <property type="match status" value="1"/>
</dbReference>
<dbReference type="KEGG" id="srm:SRM_02891"/>
<feature type="region of interest" description="Disordered" evidence="13">
    <location>
        <begin position="254"/>
        <end position="273"/>
    </location>
</feature>
<evidence type="ECO:0000256" key="3">
    <source>
        <dbReference type="ARBA" id="ARBA00022670"/>
    </source>
</evidence>
<dbReference type="PRINTS" id="PR00127">
    <property type="entry name" value="CLPPROTEASEP"/>
</dbReference>
<dbReference type="InterPro" id="IPR029045">
    <property type="entry name" value="ClpP/crotonase-like_dom_sf"/>
</dbReference>
<evidence type="ECO:0000256" key="7">
    <source>
        <dbReference type="HAMAP-Rule" id="MF_00444"/>
    </source>
</evidence>
<evidence type="ECO:0000313" key="15">
    <source>
        <dbReference type="Proteomes" id="UP000000933"/>
    </source>
</evidence>
<evidence type="ECO:0000256" key="13">
    <source>
        <dbReference type="SAM" id="MobiDB-lite"/>
    </source>
</evidence>
<evidence type="ECO:0000256" key="11">
    <source>
        <dbReference type="RuleBase" id="RU000550"/>
    </source>
</evidence>
<dbReference type="InterPro" id="IPR023562">
    <property type="entry name" value="ClpP/TepA"/>
</dbReference>
<dbReference type="GO" id="GO:0004252">
    <property type="term" value="F:serine-type endopeptidase activity"/>
    <property type="evidence" value="ECO:0007669"/>
    <property type="project" value="UniProtKB-UniRule"/>
</dbReference>
<evidence type="ECO:0000256" key="6">
    <source>
        <dbReference type="ARBA" id="ARBA00034021"/>
    </source>
</evidence>
<dbReference type="Proteomes" id="UP000000933">
    <property type="component" value="Chromosome"/>
</dbReference>
<evidence type="ECO:0000256" key="8">
    <source>
        <dbReference type="PROSITE-ProRule" id="PRU10085"/>
    </source>
</evidence>
<organism evidence="14 15">
    <name type="scientific">Salinibacter ruber (strain M8)</name>
    <dbReference type="NCBI Taxonomy" id="761659"/>
    <lineage>
        <taxon>Bacteria</taxon>
        <taxon>Pseudomonadati</taxon>
        <taxon>Rhodothermota</taxon>
        <taxon>Rhodothermia</taxon>
        <taxon>Rhodothermales</taxon>
        <taxon>Salinibacteraceae</taxon>
        <taxon>Salinibacter</taxon>
    </lineage>
</organism>
<comment type="function">
    <text evidence="7 11">Cleaves peptides in various proteins in a process that requires ATP hydrolysis. Has a chymotrypsin-like activity. Plays a major role in the degradation of misfolded proteins.</text>
</comment>
<dbReference type="InterPro" id="IPR018215">
    <property type="entry name" value="ClpP_Ser_AS"/>
</dbReference>
<dbReference type="InterPro" id="IPR001907">
    <property type="entry name" value="ClpP"/>
</dbReference>
<dbReference type="MEROPS" id="S14.001"/>
<sequence>MMPVRGNHRPEIRVRDGPFLSLSGTPTDSMVDDFVKFSRGLTSLPGGIYDGDLGDQPMSGLVPMVVEQTTRGERAYDIFSRLLKERIVFIGTPINDQIANLTVAQLLYLASESSEKPINLYINSPGGVIYSGLGVYDTMQYIGAPVSTICVGLAASMGSVLLAAGEDDSRACLPNSRVMIHQPMGGAEGQASDIEIQAEEIMWLKERLYEILALHTGQDIDQIEADADRNYWMSAEEAEEYGLVDNVLNPDNLEGLKSIQPNGEAADDSEDDA</sequence>
<comment type="subunit">
    <text evidence="7">Fourteen ClpP subunits assemble into 2 heptameric rings which stack back to back to give a disk-like structure with a central cavity, resembling the structure of eukaryotic proteasomes.</text>
</comment>
<dbReference type="CDD" id="cd07017">
    <property type="entry name" value="S14_ClpP_2"/>
    <property type="match status" value="1"/>
</dbReference>
<accession>D5HCQ7</accession>
<comment type="subcellular location">
    <subcellularLocation>
        <location evidence="7">Cytoplasm</location>
    </subcellularLocation>
</comment>
<dbReference type="GO" id="GO:0006515">
    <property type="term" value="P:protein quality control for misfolded or incompletely synthesized proteins"/>
    <property type="evidence" value="ECO:0007669"/>
    <property type="project" value="TreeGrafter"/>
</dbReference>
<dbReference type="GO" id="GO:0051117">
    <property type="term" value="F:ATPase binding"/>
    <property type="evidence" value="ECO:0007669"/>
    <property type="project" value="TreeGrafter"/>
</dbReference>
<feature type="active site" evidence="8">
    <location>
        <position position="156"/>
    </location>
</feature>
<evidence type="ECO:0000256" key="4">
    <source>
        <dbReference type="ARBA" id="ARBA00022801"/>
    </source>
</evidence>
<dbReference type="SUPFAM" id="SSF52096">
    <property type="entry name" value="ClpP/crotonase"/>
    <property type="match status" value="1"/>
</dbReference>
<keyword evidence="4 7" id="KW-0378">Hydrolase</keyword>
<feature type="active site" description="Nucleophile" evidence="7">
    <location>
        <position position="156"/>
    </location>
</feature>
<dbReference type="NCBIfam" id="NF009205">
    <property type="entry name" value="PRK12553.1"/>
    <property type="match status" value="1"/>
</dbReference>
<comment type="similarity">
    <text evidence="1 7 12">Belongs to the peptidase S14 family.</text>
</comment>
<evidence type="ECO:0000256" key="12">
    <source>
        <dbReference type="RuleBase" id="RU003567"/>
    </source>
</evidence>
<dbReference type="Pfam" id="PF00574">
    <property type="entry name" value="CLP_protease"/>
    <property type="match status" value="1"/>
</dbReference>
<dbReference type="PANTHER" id="PTHR10381:SF70">
    <property type="entry name" value="ATP-DEPENDENT CLP PROTEASE PROTEOLYTIC SUBUNIT"/>
    <property type="match status" value="1"/>
</dbReference>
<dbReference type="InterPro" id="IPR033135">
    <property type="entry name" value="ClpP_His_AS"/>
</dbReference>
<reference evidence="15" key="2">
    <citation type="submission" date="2010-04" db="EMBL/GenBank/DDBJ databases">
        <title>Genome sequence of Salinibacter ruber M8.</title>
        <authorList>
            <consortium name="Genoscope"/>
        </authorList>
    </citation>
    <scope>NUCLEOTIDE SEQUENCE [LARGE SCALE GENOMIC DNA]</scope>
    <source>
        <strain evidence="15">M8</strain>
    </source>
</reference>
<dbReference type="GO" id="GO:0004176">
    <property type="term" value="F:ATP-dependent peptidase activity"/>
    <property type="evidence" value="ECO:0007669"/>
    <property type="project" value="InterPro"/>
</dbReference>
<keyword evidence="3 7" id="KW-0645">Protease</keyword>
<dbReference type="NCBIfam" id="NF001368">
    <property type="entry name" value="PRK00277.1"/>
    <property type="match status" value="1"/>
</dbReference>
<dbReference type="PROSITE" id="PS00381">
    <property type="entry name" value="CLP_PROTEASE_SER"/>
    <property type="match status" value="1"/>
</dbReference>
<protein>
    <recommendedName>
        <fullName evidence="7 12">ATP-dependent Clp protease proteolytic subunit</fullName>
        <ecNumber evidence="7 10">3.4.21.92</ecNumber>
    </recommendedName>
    <alternativeName>
        <fullName evidence="7">Endopeptidase Clp</fullName>
    </alternativeName>
</protein>
<gene>
    <name evidence="7 14" type="primary">clpP</name>
    <name evidence="14" type="ordered locus">SRM_02891</name>
</gene>
<dbReference type="HOGENOM" id="CLU_058707_3_1_10"/>
<evidence type="ECO:0000256" key="5">
    <source>
        <dbReference type="ARBA" id="ARBA00022825"/>
    </source>
</evidence>
<evidence type="ECO:0000256" key="2">
    <source>
        <dbReference type="ARBA" id="ARBA00022490"/>
    </source>
</evidence>
<dbReference type="PATRIC" id="fig|761659.10.peg.3153"/>
<dbReference type="Gene3D" id="3.90.226.10">
    <property type="entry name" value="2-enoyl-CoA Hydratase, Chain A, domain 1"/>
    <property type="match status" value="1"/>
</dbReference>